<dbReference type="InterPro" id="IPR033452">
    <property type="entry name" value="GH30_C"/>
</dbReference>
<evidence type="ECO:0000313" key="4">
    <source>
        <dbReference type="Proteomes" id="UP000700732"/>
    </source>
</evidence>
<name>A0ABR6VZ29_9BACT</name>
<organism evidence="3 4">
    <name type="scientific">Spirosoma utsteinense</name>
    <dbReference type="NCBI Taxonomy" id="2585773"/>
    <lineage>
        <taxon>Bacteria</taxon>
        <taxon>Pseudomonadati</taxon>
        <taxon>Bacteroidota</taxon>
        <taxon>Cytophagia</taxon>
        <taxon>Cytophagales</taxon>
        <taxon>Cytophagaceae</taxon>
        <taxon>Spirosoma</taxon>
    </lineage>
</organism>
<comment type="caution">
    <text evidence="3">The sequence shown here is derived from an EMBL/GenBank/DDBJ whole genome shotgun (WGS) entry which is preliminary data.</text>
</comment>
<keyword evidence="4" id="KW-1185">Reference proteome</keyword>
<gene>
    <name evidence="3" type="ORF">FH603_42</name>
</gene>
<reference evidence="3 4" key="1">
    <citation type="submission" date="2019-06" db="EMBL/GenBank/DDBJ databases">
        <title>Spirosoma utsteinense sp. nov. isolated from Antarctic ice-free soils.</title>
        <authorList>
            <person name="Tahon G."/>
        </authorList>
    </citation>
    <scope>NUCLEOTIDE SEQUENCE [LARGE SCALE GENOMIC DNA]</scope>
    <source>
        <strain evidence="3 4">LMG 31447</strain>
    </source>
</reference>
<dbReference type="Proteomes" id="UP000700732">
    <property type="component" value="Unassembled WGS sequence"/>
</dbReference>
<dbReference type="RefSeq" id="WP_186734842.1">
    <property type="nucleotide sequence ID" value="NZ_VFIA01000001.1"/>
</dbReference>
<dbReference type="Pfam" id="PF14587">
    <property type="entry name" value="Glyco_hydr_30_2"/>
    <property type="match status" value="1"/>
</dbReference>
<dbReference type="PANTHER" id="PTHR42767:SF1">
    <property type="entry name" value="ENDO-BETA-1,6-GALACTANASE-LIKE DOMAIN-CONTAINING PROTEIN"/>
    <property type="match status" value="1"/>
</dbReference>
<dbReference type="InterPro" id="IPR039743">
    <property type="entry name" value="6GAL/EXGAL"/>
</dbReference>
<feature type="domain" description="Glycosyl hydrolase family 30 beta sandwich" evidence="2">
    <location>
        <begin position="430"/>
        <end position="515"/>
    </location>
</feature>
<evidence type="ECO:0000259" key="1">
    <source>
        <dbReference type="Pfam" id="PF14587"/>
    </source>
</evidence>
<dbReference type="PROSITE" id="PS51257">
    <property type="entry name" value="PROKAR_LIPOPROTEIN"/>
    <property type="match status" value="1"/>
</dbReference>
<accession>A0ABR6VZ29</accession>
<dbReference type="PANTHER" id="PTHR42767">
    <property type="entry name" value="ENDO-BETA-1,6-GALACTANASE"/>
    <property type="match status" value="1"/>
</dbReference>
<dbReference type="Pfam" id="PF17189">
    <property type="entry name" value="Glyco_hydro_30C"/>
    <property type="match status" value="1"/>
</dbReference>
<dbReference type="InterPro" id="IPR013780">
    <property type="entry name" value="Glyco_hydro_b"/>
</dbReference>
<evidence type="ECO:0000259" key="2">
    <source>
        <dbReference type="Pfam" id="PF17189"/>
    </source>
</evidence>
<sequence length="521" mass="57385">MHVLSRAFLPWLLVNSLLIIGSCKADKPAPVSRQAADTKVLKLTIDPKATFQTIDHFGASDAWACQFVGNWPTATRSGIADLLFSRDTLPTGQLKGIGLSLWRFNIGAGTAEQGDKSGIKDEWRRAESFLKEDGTYDWTKQSGQVWFLQAARDRGVAEFLAFPNSPPVQFTTNHKGYANKGLPNLNPDQFDSYTRFLARVVAGVRDKTGITFQYVSPVNEPQWDWSDGGQEGTPFFNNQIAGLTRSLSAALLTEKLPTQINIAEAGQIDYLYSDHNRPGRSSQIKAFFQKTSPDYLGDLPNVTRAISGHSYFTTSPYKAAAARRRQLATDLAASGLKYWMSEYCILGDNEGEIRGEGRDLGIDPALYVASVIHNDLTHANASAWHWWIALSPYNYKDGLIYVDKNKTGGSYQPARMLWALGNYSQFIRPGAVRVAATLDSDSDDVLVSSFRNNDQKLITVIVNRSNNAVTIESTLTTGTLRHIRLYQTAADKALMPIQANAAGSFTVAAKSITTLVGDYSN</sequence>
<keyword evidence="3" id="KW-0378">Hydrolase</keyword>
<dbReference type="Gene3D" id="3.20.20.80">
    <property type="entry name" value="Glycosidases"/>
    <property type="match status" value="1"/>
</dbReference>
<feature type="domain" description="Endo-beta-1,6-galactanase-like" evidence="1">
    <location>
        <begin position="42"/>
        <end position="401"/>
    </location>
</feature>
<dbReference type="EMBL" id="VFIA01000001">
    <property type="protein sequence ID" value="MBC3789562.1"/>
    <property type="molecule type" value="Genomic_DNA"/>
</dbReference>
<dbReference type="SUPFAM" id="SSF51445">
    <property type="entry name" value="(Trans)glycosidases"/>
    <property type="match status" value="1"/>
</dbReference>
<dbReference type="GO" id="GO:0016787">
    <property type="term" value="F:hydrolase activity"/>
    <property type="evidence" value="ECO:0007669"/>
    <property type="project" value="UniProtKB-KW"/>
</dbReference>
<dbReference type="InterPro" id="IPR039514">
    <property type="entry name" value="6GAL-like"/>
</dbReference>
<evidence type="ECO:0000313" key="3">
    <source>
        <dbReference type="EMBL" id="MBC3789562.1"/>
    </source>
</evidence>
<dbReference type="Gene3D" id="2.60.40.1180">
    <property type="entry name" value="Golgi alpha-mannosidase II"/>
    <property type="match status" value="1"/>
</dbReference>
<protein>
    <submittedName>
        <fullName evidence="3">O-glycosyl hydrolase</fullName>
    </submittedName>
</protein>
<proteinExistence type="predicted"/>
<dbReference type="SUPFAM" id="SSF51011">
    <property type="entry name" value="Glycosyl hydrolase domain"/>
    <property type="match status" value="1"/>
</dbReference>
<dbReference type="InterPro" id="IPR017853">
    <property type="entry name" value="GH"/>
</dbReference>